<reference evidence="2" key="1">
    <citation type="submission" date="2019-11" db="EMBL/GenBank/DDBJ databases">
        <title>Bipolaris sorokiniana Genome sequencing.</title>
        <authorList>
            <person name="Wang H."/>
        </authorList>
    </citation>
    <scope>NUCLEOTIDE SEQUENCE</scope>
</reference>
<evidence type="ECO:0000313" key="2">
    <source>
        <dbReference type="EMBL" id="KAF5848282.1"/>
    </source>
</evidence>
<protein>
    <recommendedName>
        <fullName evidence="1">Clr5 domain-containing protein</fullName>
    </recommendedName>
</protein>
<dbReference type="PANTHER" id="PTHR38788:SF3">
    <property type="entry name" value="CLR5 DOMAIN-CONTAINING PROTEIN"/>
    <property type="match status" value="1"/>
</dbReference>
<dbReference type="InterPro" id="IPR025676">
    <property type="entry name" value="Clr5_dom"/>
</dbReference>
<feature type="domain" description="Clr5" evidence="1">
    <location>
        <begin position="16"/>
        <end position="70"/>
    </location>
</feature>
<organism evidence="2 3">
    <name type="scientific">Cochliobolus sativus</name>
    <name type="common">Common root rot and spot blotch fungus</name>
    <name type="synonym">Bipolaris sorokiniana</name>
    <dbReference type="NCBI Taxonomy" id="45130"/>
    <lineage>
        <taxon>Eukaryota</taxon>
        <taxon>Fungi</taxon>
        <taxon>Dikarya</taxon>
        <taxon>Ascomycota</taxon>
        <taxon>Pezizomycotina</taxon>
        <taxon>Dothideomycetes</taxon>
        <taxon>Pleosporomycetidae</taxon>
        <taxon>Pleosporales</taxon>
        <taxon>Pleosporineae</taxon>
        <taxon>Pleosporaceae</taxon>
        <taxon>Bipolaris</taxon>
    </lineage>
</organism>
<evidence type="ECO:0000313" key="3">
    <source>
        <dbReference type="Proteomes" id="UP000624244"/>
    </source>
</evidence>
<proteinExistence type="predicted"/>
<dbReference type="Proteomes" id="UP000624244">
    <property type="component" value="Unassembled WGS sequence"/>
</dbReference>
<dbReference type="PANTHER" id="PTHR38788">
    <property type="entry name" value="CLR5 DOMAIN-CONTAINING PROTEIN"/>
    <property type="match status" value="1"/>
</dbReference>
<sequence length="364" mass="41862">MTKQTSRVLADRIANATWEQHRETINRLFILQNRKLEGPEGVIQVMSKVHGFCATKPQYEARLRSWNIRKKITDREWIVILLHVHARAQHGKKTLVIFNGALLDEERVAREINRRLSRYNSHLNNLQDLPKVPLGFRLQSPSSAAVPYADNPISGHNPTGCVDLYLKPAIVTVADDWFICGQDSQLSLSLFTLTSSDTTWRHRIAPERYGKQQRNILEKQFDESLNFHPSCMNDIANENVADELGNMGPGHHSIRWCLSTYSSQLSSFKDRYDNGFLWGYNGTVNLHHKSWHCDDCSNRQTPSPFHDQCEQCRSTNGTLLEQKFQRRVQFKLVIPGAMLHVEKITSEKENANFFSYAGQGHMDF</sequence>
<dbReference type="Pfam" id="PF14420">
    <property type="entry name" value="Clr5"/>
    <property type="match status" value="1"/>
</dbReference>
<name>A0A8H6DU97_COCSA</name>
<dbReference type="AlphaFoldDB" id="A0A8H6DU97"/>
<comment type="caution">
    <text evidence="2">The sequence shown here is derived from an EMBL/GenBank/DDBJ whole genome shotgun (WGS) entry which is preliminary data.</text>
</comment>
<gene>
    <name evidence="2" type="ORF">GGP41_005722</name>
</gene>
<dbReference type="EMBL" id="WNKQ01000011">
    <property type="protein sequence ID" value="KAF5848282.1"/>
    <property type="molecule type" value="Genomic_DNA"/>
</dbReference>
<evidence type="ECO:0000259" key="1">
    <source>
        <dbReference type="Pfam" id="PF14420"/>
    </source>
</evidence>
<accession>A0A8H6DU97</accession>